<feature type="domain" description="DUF6570" evidence="1">
    <location>
        <begin position="339"/>
        <end position="429"/>
    </location>
</feature>
<reference evidence="2 3" key="1">
    <citation type="journal article" date="2024" name="J Genomics">
        <title>Draft genome sequencing and assembly of Favolaschia claudopus CIRM-BRFM 2984 isolated from oak limbs.</title>
        <authorList>
            <person name="Navarro D."/>
            <person name="Drula E."/>
            <person name="Chaduli D."/>
            <person name="Cazenave R."/>
            <person name="Ahrendt S."/>
            <person name="Wang J."/>
            <person name="Lipzen A."/>
            <person name="Daum C."/>
            <person name="Barry K."/>
            <person name="Grigoriev I.V."/>
            <person name="Favel A."/>
            <person name="Rosso M.N."/>
            <person name="Martin F."/>
        </authorList>
    </citation>
    <scope>NUCLEOTIDE SEQUENCE [LARGE SCALE GENOMIC DNA]</scope>
    <source>
        <strain evidence="2 3">CIRM-BRFM 2984</strain>
    </source>
</reference>
<organism evidence="2 3">
    <name type="scientific">Favolaschia claudopus</name>
    <dbReference type="NCBI Taxonomy" id="2862362"/>
    <lineage>
        <taxon>Eukaryota</taxon>
        <taxon>Fungi</taxon>
        <taxon>Dikarya</taxon>
        <taxon>Basidiomycota</taxon>
        <taxon>Agaricomycotina</taxon>
        <taxon>Agaricomycetes</taxon>
        <taxon>Agaricomycetidae</taxon>
        <taxon>Agaricales</taxon>
        <taxon>Marasmiineae</taxon>
        <taxon>Mycenaceae</taxon>
        <taxon>Favolaschia</taxon>
    </lineage>
</organism>
<keyword evidence="3" id="KW-1185">Reference proteome</keyword>
<sequence>MLGSHLCNNLCDGDTLVFLQRKHQRSGVFNVNKTKVDVPTTISEKITSIGDLNVLPVLLNNDIQVDVKDGVEHVSTYLLNSSYQFVEILTKESLLTLHPADMGVKFIVVHTTNVSALVSLYHGFNNTQLTDLSKAHGILPGSVKAVLLEDLLKHECTQSCKGQAIVLLFASRRRIQQGTLPARTVATVRETEKNRKAQRKVNEQIKAVENQRQSANISQDNSTTVSEYVNNRFPEICSLRRQHSIAQQWQSEMDPKLWIPRACTVCAKKTRSLALTLCNPLHYDLTLLRNPALPMETLPTTYNLEAYDGAILLSSALQDKTKKGPFEICDSCRISLEANQQPLDSLANFQYYARDELPPNIKTAFEEASLYDLMMIAHSRCTRITHLFSDKGQVTKPPDNKRAISQKYSKGNVAVFAQDIVSLRQLLPP</sequence>
<dbReference type="EMBL" id="JAWWNJ010000017">
    <property type="protein sequence ID" value="KAK7038371.1"/>
    <property type="molecule type" value="Genomic_DNA"/>
</dbReference>
<evidence type="ECO:0000313" key="3">
    <source>
        <dbReference type="Proteomes" id="UP001362999"/>
    </source>
</evidence>
<comment type="caution">
    <text evidence="2">The sequence shown here is derived from an EMBL/GenBank/DDBJ whole genome shotgun (WGS) entry which is preliminary data.</text>
</comment>
<gene>
    <name evidence="2" type="ORF">R3P38DRAFT_2515926</name>
</gene>
<accession>A0AAW0CHQ2</accession>
<dbReference type="AlphaFoldDB" id="A0AAW0CHQ2"/>
<dbReference type="Proteomes" id="UP001362999">
    <property type="component" value="Unassembled WGS sequence"/>
</dbReference>
<dbReference type="InterPro" id="IPR046700">
    <property type="entry name" value="DUF6570"/>
</dbReference>
<evidence type="ECO:0000313" key="2">
    <source>
        <dbReference type="EMBL" id="KAK7038371.1"/>
    </source>
</evidence>
<protein>
    <recommendedName>
        <fullName evidence="1">DUF6570 domain-containing protein</fullName>
    </recommendedName>
</protein>
<proteinExistence type="predicted"/>
<evidence type="ECO:0000259" key="1">
    <source>
        <dbReference type="Pfam" id="PF20209"/>
    </source>
</evidence>
<name>A0AAW0CHQ2_9AGAR</name>
<dbReference type="Pfam" id="PF20209">
    <property type="entry name" value="DUF6570"/>
    <property type="match status" value="1"/>
</dbReference>
<feature type="non-terminal residue" evidence="2">
    <location>
        <position position="429"/>
    </location>
</feature>